<sequence>MTLIGTCSFNTSIAEIQRNLQEVMNKKLSQNRQNIILEYSQLKNDNIIWSIVGRLVCGNVFQYVWQELNVMVFGKVKRGVTELCQEILETVRLKLINLKVKDSVLNLKVLKLKVLKLKVLMLKLLMLNLFDVEAFEVKQVLKMK</sequence>
<protein>
    <submittedName>
        <fullName evidence="2">Uncharacterized protein</fullName>
    </submittedName>
</protein>
<accession>A0ABQ5DWD4</accession>
<evidence type="ECO:0000313" key="2">
    <source>
        <dbReference type="EMBL" id="GJT43506.1"/>
    </source>
</evidence>
<dbReference type="EMBL" id="BQNB010015735">
    <property type="protein sequence ID" value="GJT43506.1"/>
    <property type="molecule type" value="Genomic_DNA"/>
</dbReference>
<feature type="coiled-coil region" evidence="1">
    <location>
        <begin position="13"/>
        <end position="45"/>
    </location>
</feature>
<comment type="caution">
    <text evidence="2">The sequence shown here is derived from an EMBL/GenBank/DDBJ whole genome shotgun (WGS) entry which is preliminary data.</text>
</comment>
<keyword evidence="3" id="KW-1185">Reference proteome</keyword>
<reference evidence="2" key="2">
    <citation type="submission" date="2022-01" db="EMBL/GenBank/DDBJ databases">
        <authorList>
            <person name="Yamashiro T."/>
            <person name="Shiraishi A."/>
            <person name="Satake H."/>
            <person name="Nakayama K."/>
        </authorList>
    </citation>
    <scope>NUCLEOTIDE SEQUENCE</scope>
</reference>
<gene>
    <name evidence="2" type="ORF">Tco_0952221</name>
</gene>
<name>A0ABQ5DWD4_9ASTR</name>
<reference evidence="2" key="1">
    <citation type="journal article" date="2022" name="Int. J. Mol. Sci.">
        <title>Draft Genome of Tanacetum Coccineum: Genomic Comparison of Closely Related Tanacetum-Family Plants.</title>
        <authorList>
            <person name="Yamashiro T."/>
            <person name="Shiraishi A."/>
            <person name="Nakayama K."/>
            <person name="Satake H."/>
        </authorList>
    </citation>
    <scope>NUCLEOTIDE SEQUENCE</scope>
</reference>
<organism evidence="2 3">
    <name type="scientific">Tanacetum coccineum</name>
    <dbReference type="NCBI Taxonomy" id="301880"/>
    <lineage>
        <taxon>Eukaryota</taxon>
        <taxon>Viridiplantae</taxon>
        <taxon>Streptophyta</taxon>
        <taxon>Embryophyta</taxon>
        <taxon>Tracheophyta</taxon>
        <taxon>Spermatophyta</taxon>
        <taxon>Magnoliopsida</taxon>
        <taxon>eudicotyledons</taxon>
        <taxon>Gunneridae</taxon>
        <taxon>Pentapetalae</taxon>
        <taxon>asterids</taxon>
        <taxon>campanulids</taxon>
        <taxon>Asterales</taxon>
        <taxon>Asteraceae</taxon>
        <taxon>Asteroideae</taxon>
        <taxon>Anthemideae</taxon>
        <taxon>Anthemidinae</taxon>
        <taxon>Tanacetum</taxon>
    </lineage>
</organism>
<evidence type="ECO:0000313" key="3">
    <source>
        <dbReference type="Proteomes" id="UP001151760"/>
    </source>
</evidence>
<keyword evidence="1" id="KW-0175">Coiled coil</keyword>
<proteinExistence type="predicted"/>
<dbReference type="Proteomes" id="UP001151760">
    <property type="component" value="Unassembled WGS sequence"/>
</dbReference>
<evidence type="ECO:0000256" key="1">
    <source>
        <dbReference type="SAM" id="Coils"/>
    </source>
</evidence>